<dbReference type="EMBL" id="JAWNFY010000012">
    <property type="protein sequence ID" value="MDY5146420.1"/>
    <property type="molecule type" value="Genomic_DNA"/>
</dbReference>
<evidence type="ECO:0000313" key="3">
    <source>
        <dbReference type="EMBL" id="MDY5146420.1"/>
    </source>
</evidence>
<feature type="domain" description="Endoribonuclease L-PSP/chorismate mutase-like" evidence="1">
    <location>
        <begin position="6"/>
        <end position="142"/>
    </location>
</feature>
<dbReference type="Gene3D" id="3.30.1330.40">
    <property type="entry name" value="RutC-like"/>
    <property type="match status" value="1"/>
</dbReference>
<dbReference type="CDD" id="cd02199">
    <property type="entry name" value="YjgF_YER057c_UK114_like_1"/>
    <property type="match status" value="1"/>
</dbReference>
<dbReference type="PANTHER" id="PTHR43760:SF1">
    <property type="entry name" value="ENDORIBONUCLEASE L-PSP_CHORISMATE MUTASE-LIKE DOMAIN-CONTAINING PROTEIN"/>
    <property type="match status" value="1"/>
</dbReference>
<name>A0AAW9HJ02_9ACTO</name>
<dbReference type="AlphaFoldDB" id="A0AAW9HJ02"/>
<sequence>MDTISTRLTSLGITLPPVAAPVAAYIPAKRHGDTVRTSGQLPFVDGQLPATGKLGAEITAEDGYSYARIAGINALAAAAEVAGGVDHIRGISHVTVFVASDPSFTAQPQVANGASELFGEIFGGDGAHTRSAVGVSVLPLDAPVEVEIEVLLR</sequence>
<dbReference type="EMBL" id="JAWNFV010000004">
    <property type="protein sequence ID" value="MDY5140285.1"/>
    <property type="molecule type" value="Genomic_DNA"/>
</dbReference>
<proteinExistence type="predicted"/>
<accession>A0AAW9HJ02</accession>
<comment type="caution">
    <text evidence="2">The sequence shown here is derived from an EMBL/GenBank/DDBJ whole genome shotgun (WGS) entry which is preliminary data.</text>
</comment>
<dbReference type="RefSeq" id="WP_087070289.1">
    <property type="nucleotide sequence ID" value="NZ_CAUPFC010000005.1"/>
</dbReference>
<dbReference type="Proteomes" id="UP001288320">
    <property type="component" value="Unassembled WGS sequence"/>
</dbReference>
<evidence type="ECO:0000259" key="1">
    <source>
        <dbReference type="Pfam" id="PF14588"/>
    </source>
</evidence>
<dbReference type="Pfam" id="PF14588">
    <property type="entry name" value="YjgF_endoribonc"/>
    <property type="match status" value="1"/>
</dbReference>
<dbReference type="GeneID" id="92812978"/>
<keyword evidence="4" id="KW-1185">Reference proteome</keyword>
<gene>
    <name evidence="2" type="ORF">R6G74_02990</name>
    <name evidence="3" type="ORF">R6P33_05195</name>
</gene>
<evidence type="ECO:0000313" key="4">
    <source>
        <dbReference type="Proteomes" id="UP001284901"/>
    </source>
</evidence>
<evidence type="ECO:0000313" key="2">
    <source>
        <dbReference type="EMBL" id="MDY5140285.1"/>
    </source>
</evidence>
<protein>
    <submittedName>
        <fullName evidence="2">RidA family protein</fullName>
    </submittedName>
</protein>
<dbReference type="SUPFAM" id="SSF55298">
    <property type="entry name" value="YjgF-like"/>
    <property type="match status" value="1"/>
</dbReference>
<organism evidence="2 5">
    <name type="scientific">Actinotignum timonense</name>
    <dbReference type="NCBI Taxonomy" id="1870995"/>
    <lineage>
        <taxon>Bacteria</taxon>
        <taxon>Bacillati</taxon>
        <taxon>Actinomycetota</taxon>
        <taxon>Actinomycetes</taxon>
        <taxon>Actinomycetales</taxon>
        <taxon>Actinomycetaceae</taxon>
        <taxon>Actinotignum</taxon>
    </lineage>
</organism>
<dbReference type="InterPro" id="IPR013813">
    <property type="entry name" value="Endoribo_LPSP/chorism_mut-like"/>
</dbReference>
<evidence type="ECO:0000313" key="5">
    <source>
        <dbReference type="Proteomes" id="UP001288320"/>
    </source>
</evidence>
<dbReference type="InterPro" id="IPR035959">
    <property type="entry name" value="RutC-like_sf"/>
</dbReference>
<dbReference type="Proteomes" id="UP001284901">
    <property type="component" value="Unassembled WGS sequence"/>
</dbReference>
<reference evidence="2 4" key="1">
    <citation type="submission" date="2023-10" db="EMBL/GenBank/DDBJ databases">
        <title>Whole Genome based description of the genera Actinobaculum and Actinotignum reveals a complex phylogenetic relationship within the species included in the genus Actinotignum.</title>
        <authorList>
            <person name="Jensen C.S."/>
            <person name="Dargis R."/>
            <person name="Kemp M."/>
            <person name="Christensen J.J."/>
        </authorList>
    </citation>
    <scope>NUCLEOTIDE SEQUENCE</scope>
    <source>
        <strain evidence="3 4">SLA_B089</strain>
        <strain evidence="2">SLA_B245</strain>
    </source>
</reference>
<dbReference type="PANTHER" id="PTHR43760">
    <property type="entry name" value="ENDORIBONUCLEASE-RELATED"/>
    <property type="match status" value="1"/>
</dbReference>